<dbReference type="AlphaFoldDB" id="A0A426ZBT5"/>
<gene>
    <name evidence="2" type="ORF">B296_00044165</name>
</gene>
<organism evidence="2 3">
    <name type="scientific">Ensete ventricosum</name>
    <name type="common">Abyssinian banana</name>
    <name type="synonym">Musa ensete</name>
    <dbReference type="NCBI Taxonomy" id="4639"/>
    <lineage>
        <taxon>Eukaryota</taxon>
        <taxon>Viridiplantae</taxon>
        <taxon>Streptophyta</taxon>
        <taxon>Embryophyta</taxon>
        <taxon>Tracheophyta</taxon>
        <taxon>Spermatophyta</taxon>
        <taxon>Magnoliopsida</taxon>
        <taxon>Liliopsida</taxon>
        <taxon>Zingiberales</taxon>
        <taxon>Musaceae</taxon>
        <taxon>Ensete</taxon>
    </lineage>
</organism>
<proteinExistence type="predicted"/>
<feature type="domain" description="Neprosin PEP catalytic" evidence="1">
    <location>
        <begin position="18"/>
        <end position="62"/>
    </location>
</feature>
<dbReference type="InterPro" id="IPR004314">
    <property type="entry name" value="Neprosin"/>
</dbReference>
<evidence type="ECO:0000313" key="2">
    <source>
        <dbReference type="EMBL" id="RRT61441.1"/>
    </source>
</evidence>
<accession>A0A426ZBT5</accession>
<reference evidence="2 3" key="1">
    <citation type="journal article" date="2014" name="Agronomy (Basel)">
        <title>A Draft Genome Sequence for Ensete ventricosum, the Drought-Tolerant Tree Against Hunger.</title>
        <authorList>
            <person name="Harrison J."/>
            <person name="Moore K.A."/>
            <person name="Paszkiewicz K."/>
            <person name="Jones T."/>
            <person name="Grant M."/>
            <person name="Ambacheew D."/>
            <person name="Muzemil S."/>
            <person name="Studholme D.J."/>
        </authorList>
    </citation>
    <scope>NUCLEOTIDE SEQUENCE [LARGE SCALE GENOMIC DNA]</scope>
</reference>
<name>A0A426ZBT5_ENSVE</name>
<evidence type="ECO:0000313" key="3">
    <source>
        <dbReference type="Proteomes" id="UP000287651"/>
    </source>
</evidence>
<comment type="caution">
    <text evidence="2">The sequence shown here is derived from an EMBL/GenBank/DDBJ whole genome shotgun (WGS) entry which is preliminary data.</text>
</comment>
<evidence type="ECO:0000259" key="1">
    <source>
        <dbReference type="Pfam" id="PF03080"/>
    </source>
</evidence>
<dbReference type="Pfam" id="PF03080">
    <property type="entry name" value="Neprosin"/>
    <property type="match status" value="1"/>
</dbReference>
<sequence length="110" mass="12627">MQITPDRISLTMQQESWKYGDLRVGYWPRSLFSKPGEVASQAWFGGDVHDPRLRRTKPHTGTDIGFRRVSFVPPGAGELDQLPQAQGLLQQQRVRLSHSQRNLHLPKRLL</sequence>
<protein>
    <recommendedName>
        <fullName evidence="1">Neprosin PEP catalytic domain-containing protein</fullName>
    </recommendedName>
</protein>
<dbReference type="EMBL" id="AMZH03007381">
    <property type="protein sequence ID" value="RRT61441.1"/>
    <property type="molecule type" value="Genomic_DNA"/>
</dbReference>
<dbReference type="Proteomes" id="UP000287651">
    <property type="component" value="Unassembled WGS sequence"/>
</dbReference>